<evidence type="ECO:0000256" key="1">
    <source>
        <dbReference type="ARBA" id="ARBA00022801"/>
    </source>
</evidence>
<sequence>MDRSAGDVGGGPAFVLGGGGALGAYEVGMLKALFAAGVKPGLVLGTSVGAINGAAVAAEPSQASVSRLIDLWTGLGRAGVFAGSLVGRLSTAVRSRTHLYPPAPLLDLLRDHLPVALIEELDVPFQCVAASIEHAAEHWFDSGPLVEAVLASSAVPGLLPPVGLGGEHFVDGGLVNSIPVGRAVALGASEIYVLQVGRIERPLTPPKLPWEVATVAFEIARRHRFARDMADLPPHVTVHVLPSGAASGEVGGTLSQLRHRAFGQTAERIERAYAASSFYLESAFDAADRPS</sequence>
<dbReference type="PROSITE" id="PS51635">
    <property type="entry name" value="PNPLA"/>
    <property type="match status" value="1"/>
</dbReference>
<reference evidence="7" key="1">
    <citation type="journal article" date="2019" name="Int. J. Syst. Evol. Microbiol.">
        <title>The Global Catalogue of Microorganisms (GCM) 10K type strain sequencing project: providing services to taxonomists for standard genome sequencing and annotation.</title>
        <authorList>
            <consortium name="The Broad Institute Genomics Platform"/>
            <consortium name="The Broad Institute Genome Sequencing Center for Infectious Disease"/>
            <person name="Wu L."/>
            <person name="Ma J."/>
        </authorList>
    </citation>
    <scope>NUCLEOTIDE SEQUENCE [LARGE SCALE GENOMIC DNA]</scope>
    <source>
        <strain evidence="7">CGMCC 4.7237</strain>
    </source>
</reference>
<dbReference type="EMBL" id="JBHSBB010000030">
    <property type="protein sequence ID" value="MFC4035877.1"/>
    <property type="molecule type" value="Genomic_DNA"/>
</dbReference>
<evidence type="ECO:0000259" key="5">
    <source>
        <dbReference type="PROSITE" id="PS51635"/>
    </source>
</evidence>
<evidence type="ECO:0000256" key="3">
    <source>
        <dbReference type="ARBA" id="ARBA00023098"/>
    </source>
</evidence>
<feature type="active site" description="Proton acceptor" evidence="4">
    <location>
        <position position="171"/>
    </location>
</feature>
<dbReference type="SUPFAM" id="SSF52151">
    <property type="entry name" value="FabD/lysophospholipase-like"/>
    <property type="match status" value="1"/>
</dbReference>
<feature type="domain" description="PNPLA" evidence="5">
    <location>
        <begin position="14"/>
        <end position="184"/>
    </location>
</feature>
<dbReference type="InterPro" id="IPR002641">
    <property type="entry name" value="PNPLA_dom"/>
</dbReference>
<evidence type="ECO:0000313" key="6">
    <source>
        <dbReference type="EMBL" id="MFC4035877.1"/>
    </source>
</evidence>
<dbReference type="RefSeq" id="WP_386436583.1">
    <property type="nucleotide sequence ID" value="NZ_JBHSBB010000030.1"/>
</dbReference>
<feature type="short sequence motif" description="GXGXXG" evidence="4">
    <location>
        <begin position="18"/>
        <end position="23"/>
    </location>
</feature>
<keyword evidence="1 4" id="KW-0378">Hydrolase</keyword>
<proteinExistence type="predicted"/>
<dbReference type="PANTHER" id="PTHR14226:SF57">
    <property type="entry name" value="BLR7027 PROTEIN"/>
    <property type="match status" value="1"/>
</dbReference>
<evidence type="ECO:0000256" key="2">
    <source>
        <dbReference type="ARBA" id="ARBA00022963"/>
    </source>
</evidence>
<dbReference type="PANTHER" id="PTHR14226">
    <property type="entry name" value="NEUROPATHY TARGET ESTERASE/SWISS CHEESE D.MELANOGASTER"/>
    <property type="match status" value="1"/>
</dbReference>
<dbReference type="Proteomes" id="UP001595765">
    <property type="component" value="Unassembled WGS sequence"/>
</dbReference>
<dbReference type="InterPro" id="IPR050301">
    <property type="entry name" value="NTE"/>
</dbReference>
<feature type="active site" description="Nucleophile" evidence="4">
    <location>
        <position position="47"/>
    </location>
</feature>
<dbReference type="InterPro" id="IPR016035">
    <property type="entry name" value="Acyl_Trfase/lysoPLipase"/>
</dbReference>
<keyword evidence="2 4" id="KW-0442">Lipid degradation</keyword>
<dbReference type="Pfam" id="PF01734">
    <property type="entry name" value="Patatin"/>
    <property type="match status" value="1"/>
</dbReference>
<feature type="short sequence motif" description="DGA/G" evidence="4">
    <location>
        <begin position="171"/>
        <end position="173"/>
    </location>
</feature>
<organism evidence="6 7">
    <name type="scientific">Streptomyces polygonati</name>
    <dbReference type="NCBI Taxonomy" id="1617087"/>
    <lineage>
        <taxon>Bacteria</taxon>
        <taxon>Bacillati</taxon>
        <taxon>Actinomycetota</taxon>
        <taxon>Actinomycetes</taxon>
        <taxon>Kitasatosporales</taxon>
        <taxon>Streptomycetaceae</taxon>
        <taxon>Streptomyces</taxon>
    </lineage>
</organism>
<feature type="short sequence motif" description="GXSXG" evidence="4">
    <location>
        <begin position="45"/>
        <end position="49"/>
    </location>
</feature>
<comment type="caution">
    <text evidence="6">The sequence shown here is derived from an EMBL/GenBank/DDBJ whole genome shotgun (WGS) entry which is preliminary data.</text>
</comment>
<accession>A0ABV8HXU1</accession>
<keyword evidence="3 4" id="KW-0443">Lipid metabolism</keyword>
<name>A0ABV8HXU1_9ACTN</name>
<dbReference type="Gene3D" id="3.40.1090.10">
    <property type="entry name" value="Cytosolic phospholipase A2 catalytic domain"/>
    <property type="match status" value="2"/>
</dbReference>
<keyword evidence="7" id="KW-1185">Reference proteome</keyword>
<gene>
    <name evidence="6" type="ORF">ACFO3J_31060</name>
</gene>
<evidence type="ECO:0000256" key="4">
    <source>
        <dbReference type="PROSITE-ProRule" id="PRU01161"/>
    </source>
</evidence>
<protein>
    <submittedName>
        <fullName evidence="6">Patatin-like phospholipase family protein</fullName>
    </submittedName>
</protein>
<evidence type="ECO:0000313" key="7">
    <source>
        <dbReference type="Proteomes" id="UP001595765"/>
    </source>
</evidence>